<evidence type="ECO:0000256" key="1">
    <source>
        <dbReference type="ARBA" id="ARBA00001933"/>
    </source>
</evidence>
<dbReference type="GO" id="GO:0004400">
    <property type="term" value="F:histidinol-phosphate transaminase activity"/>
    <property type="evidence" value="ECO:0007669"/>
    <property type="project" value="UniProtKB-EC"/>
</dbReference>
<evidence type="ECO:0000256" key="3">
    <source>
        <dbReference type="ARBA" id="ARBA00012748"/>
    </source>
</evidence>
<sequence length="383" mass="41628">MSISRVVFVVDKEEERSVSAEFRSKNAALKCRRRPTPTRTTEPTLATSPRETALSPRLTQKTGLKSTPLSCGERSGAKSNISGAIWSLKYDPTSSLYTLTDVRGTTKHGILLAANENAFGHSIIRPSSSSNEGEGVIADLQTTLDLDLHRYPDPSLRNVPGPEFVLMNHQADIPLKALLDYENFNGVLVVDEAYIDRLCTREHNRRLLGRGIRECHHITCSLSHLIPLRRLGIAIAQPPLIQILTNTKAPYNISTPTAHLARAALVPAAVASMRTKVSTLVQSHAELLQKFTSLAPLGLGGAIGGDDANFILVPVLTKDGSGKPDSERAQRVYKTLAEENGVVVRYRGGEMGCQGCLRITVGTEEENEVVLGLSKLGEVLRVI</sequence>
<evidence type="ECO:0000256" key="4">
    <source>
        <dbReference type="ARBA" id="ARBA00022576"/>
    </source>
</evidence>
<dbReference type="Proteomes" id="UP000054477">
    <property type="component" value="Unassembled WGS sequence"/>
</dbReference>
<reference evidence="10 11" key="1">
    <citation type="submission" date="2014-04" db="EMBL/GenBank/DDBJ databases">
        <authorList>
            <consortium name="DOE Joint Genome Institute"/>
            <person name="Kuo A."/>
            <person name="Kohler A."/>
            <person name="Nagy L.G."/>
            <person name="Floudas D."/>
            <person name="Copeland A."/>
            <person name="Barry K.W."/>
            <person name="Cichocki N."/>
            <person name="Veneault-Fourrey C."/>
            <person name="LaButti K."/>
            <person name="Lindquist E.A."/>
            <person name="Lipzen A."/>
            <person name="Lundell T."/>
            <person name="Morin E."/>
            <person name="Murat C."/>
            <person name="Sun H."/>
            <person name="Tunlid A."/>
            <person name="Henrissat B."/>
            <person name="Grigoriev I.V."/>
            <person name="Hibbett D.S."/>
            <person name="Martin F."/>
            <person name="Nordberg H.P."/>
            <person name="Cantor M.N."/>
            <person name="Hua S.X."/>
        </authorList>
    </citation>
    <scope>NUCLEOTIDE SEQUENCE [LARGE SCALE GENOMIC DNA]</scope>
    <source>
        <strain evidence="10 11">LaAM-08-1</strain>
    </source>
</reference>
<dbReference type="EMBL" id="KN838555">
    <property type="protein sequence ID" value="KIK06023.1"/>
    <property type="molecule type" value="Genomic_DNA"/>
</dbReference>
<evidence type="ECO:0000256" key="5">
    <source>
        <dbReference type="ARBA" id="ARBA00022679"/>
    </source>
</evidence>
<organism evidence="10 11">
    <name type="scientific">Laccaria amethystina LaAM-08-1</name>
    <dbReference type="NCBI Taxonomy" id="1095629"/>
    <lineage>
        <taxon>Eukaryota</taxon>
        <taxon>Fungi</taxon>
        <taxon>Dikarya</taxon>
        <taxon>Basidiomycota</taxon>
        <taxon>Agaricomycotina</taxon>
        <taxon>Agaricomycetes</taxon>
        <taxon>Agaricomycetidae</taxon>
        <taxon>Agaricales</taxon>
        <taxon>Agaricineae</taxon>
        <taxon>Hydnangiaceae</taxon>
        <taxon>Laccaria</taxon>
    </lineage>
</organism>
<dbReference type="EC" id="2.6.1.9" evidence="3"/>
<evidence type="ECO:0000259" key="9">
    <source>
        <dbReference type="Pfam" id="PF00155"/>
    </source>
</evidence>
<proteinExistence type="predicted"/>
<dbReference type="InterPro" id="IPR015421">
    <property type="entry name" value="PyrdxlP-dep_Trfase_major"/>
</dbReference>
<gene>
    <name evidence="10" type="ORF">K443DRAFT_3345</name>
</gene>
<dbReference type="PANTHER" id="PTHR42885">
    <property type="entry name" value="HISTIDINOL-PHOSPHATE AMINOTRANSFERASE-RELATED"/>
    <property type="match status" value="1"/>
</dbReference>
<comment type="catalytic activity">
    <reaction evidence="7">
        <text>L-histidinol phosphate + 2-oxoglutarate = 3-(imidazol-4-yl)-2-oxopropyl phosphate + L-glutamate</text>
        <dbReference type="Rhea" id="RHEA:23744"/>
        <dbReference type="ChEBI" id="CHEBI:16810"/>
        <dbReference type="ChEBI" id="CHEBI:29985"/>
        <dbReference type="ChEBI" id="CHEBI:57766"/>
        <dbReference type="ChEBI" id="CHEBI:57980"/>
        <dbReference type="EC" id="2.6.1.9"/>
    </reaction>
</comment>
<dbReference type="InterPro" id="IPR015422">
    <property type="entry name" value="PyrdxlP-dep_Trfase_small"/>
</dbReference>
<feature type="domain" description="Aminotransferase class I/classII large" evidence="9">
    <location>
        <begin position="183"/>
        <end position="371"/>
    </location>
</feature>
<feature type="region of interest" description="Disordered" evidence="8">
    <location>
        <begin position="31"/>
        <end position="54"/>
    </location>
</feature>
<keyword evidence="4" id="KW-0032">Aminotransferase</keyword>
<evidence type="ECO:0000256" key="8">
    <source>
        <dbReference type="SAM" id="MobiDB-lite"/>
    </source>
</evidence>
<dbReference type="HOGENOM" id="CLU_721731_0_0_1"/>
<dbReference type="Gene3D" id="3.40.640.10">
    <property type="entry name" value="Type I PLP-dependent aspartate aminotransferase-like (Major domain)"/>
    <property type="match status" value="1"/>
</dbReference>
<keyword evidence="11" id="KW-1185">Reference proteome</keyword>
<dbReference type="STRING" id="1095629.A0A0C9YCZ9"/>
<comment type="pathway">
    <text evidence="2">Amino-acid biosynthesis; L-histidine biosynthesis; L-histidine from 5-phospho-alpha-D-ribose 1-diphosphate: step 7/9.</text>
</comment>
<reference evidence="11" key="2">
    <citation type="submission" date="2015-01" db="EMBL/GenBank/DDBJ databases">
        <title>Evolutionary Origins and Diversification of the Mycorrhizal Mutualists.</title>
        <authorList>
            <consortium name="DOE Joint Genome Institute"/>
            <consortium name="Mycorrhizal Genomics Consortium"/>
            <person name="Kohler A."/>
            <person name="Kuo A."/>
            <person name="Nagy L.G."/>
            <person name="Floudas D."/>
            <person name="Copeland A."/>
            <person name="Barry K.W."/>
            <person name="Cichocki N."/>
            <person name="Veneault-Fourrey C."/>
            <person name="LaButti K."/>
            <person name="Lindquist E.A."/>
            <person name="Lipzen A."/>
            <person name="Lundell T."/>
            <person name="Morin E."/>
            <person name="Murat C."/>
            <person name="Riley R."/>
            <person name="Ohm R."/>
            <person name="Sun H."/>
            <person name="Tunlid A."/>
            <person name="Henrissat B."/>
            <person name="Grigoriev I.V."/>
            <person name="Hibbett D.S."/>
            <person name="Martin F."/>
        </authorList>
    </citation>
    <scope>NUCLEOTIDE SEQUENCE [LARGE SCALE GENOMIC DNA]</scope>
    <source>
        <strain evidence="11">LaAM-08-1</strain>
    </source>
</reference>
<dbReference type="InterPro" id="IPR004839">
    <property type="entry name" value="Aminotransferase_I/II_large"/>
</dbReference>
<evidence type="ECO:0000313" key="10">
    <source>
        <dbReference type="EMBL" id="KIK06023.1"/>
    </source>
</evidence>
<feature type="compositionally biased region" description="Low complexity" evidence="8">
    <location>
        <begin position="37"/>
        <end position="49"/>
    </location>
</feature>
<evidence type="ECO:0000256" key="6">
    <source>
        <dbReference type="ARBA" id="ARBA00022898"/>
    </source>
</evidence>
<evidence type="ECO:0000256" key="2">
    <source>
        <dbReference type="ARBA" id="ARBA00005011"/>
    </source>
</evidence>
<dbReference type="GO" id="GO:0030170">
    <property type="term" value="F:pyridoxal phosphate binding"/>
    <property type="evidence" value="ECO:0007669"/>
    <property type="project" value="InterPro"/>
</dbReference>
<dbReference type="Gene3D" id="3.90.1150.10">
    <property type="entry name" value="Aspartate Aminotransferase, domain 1"/>
    <property type="match status" value="1"/>
</dbReference>
<name>A0A0C9YCZ9_9AGAR</name>
<dbReference type="Pfam" id="PF00155">
    <property type="entry name" value="Aminotran_1_2"/>
    <property type="match status" value="1"/>
</dbReference>
<dbReference type="AlphaFoldDB" id="A0A0C9YCZ9"/>
<keyword evidence="6" id="KW-0663">Pyridoxal phosphate</keyword>
<dbReference type="InterPro" id="IPR015424">
    <property type="entry name" value="PyrdxlP-dep_Trfase"/>
</dbReference>
<comment type="cofactor">
    <cofactor evidence="1">
        <name>pyridoxal 5'-phosphate</name>
        <dbReference type="ChEBI" id="CHEBI:597326"/>
    </cofactor>
</comment>
<dbReference type="OrthoDB" id="2015537at2759"/>
<accession>A0A0C9YCZ9</accession>
<dbReference type="SUPFAM" id="SSF53383">
    <property type="entry name" value="PLP-dependent transferases"/>
    <property type="match status" value="1"/>
</dbReference>
<protein>
    <recommendedName>
        <fullName evidence="3">histidinol-phosphate transaminase</fullName>
        <ecNumber evidence="3">2.6.1.9</ecNumber>
    </recommendedName>
</protein>
<evidence type="ECO:0000313" key="11">
    <source>
        <dbReference type="Proteomes" id="UP000054477"/>
    </source>
</evidence>
<evidence type="ECO:0000256" key="7">
    <source>
        <dbReference type="ARBA" id="ARBA00047481"/>
    </source>
</evidence>
<dbReference type="PANTHER" id="PTHR42885:SF2">
    <property type="entry name" value="HISTIDINOL-PHOSPHATE AMINOTRANSFERASE"/>
    <property type="match status" value="1"/>
</dbReference>
<keyword evidence="5" id="KW-0808">Transferase</keyword>